<gene>
    <name evidence="5" type="primary">kynU</name>
    <name evidence="5" type="ORF">GCM10010136_19790</name>
</gene>
<dbReference type="GO" id="GO:0005737">
    <property type="term" value="C:cytoplasm"/>
    <property type="evidence" value="ECO:0007669"/>
    <property type="project" value="InterPro"/>
</dbReference>
<dbReference type="InterPro" id="IPR015424">
    <property type="entry name" value="PyrdxlP-dep_Trfase"/>
</dbReference>
<evidence type="ECO:0000256" key="3">
    <source>
        <dbReference type="ARBA" id="ARBA00022898"/>
    </source>
</evidence>
<dbReference type="PANTHER" id="PTHR14084:SF0">
    <property type="entry name" value="KYNURENINASE"/>
    <property type="match status" value="1"/>
</dbReference>
<accession>A0A8J3DPW5</accession>
<protein>
    <submittedName>
        <fullName evidence="5">Class V aminotransferase</fullName>
    </submittedName>
</protein>
<keyword evidence="1" id="KW-0662">Pyridine nucleotide biosynthesis</keyword>
<dbReference type="RefSeq" id="WP_189489844.1">
    <property type="nucleotide sequence ID" value="NZ_BMZO01000006.1"/>
</dbReference>
<organism evidence="5 6">
    <name type="scientific">Limoniibacter endophyticus</name>
    <dbReference type="NCBI Taxonomy" id="1565040"/>
    <lineage>
        <taxon>Bacteria</taxon>
        <taxon>Pseudomonadati</taxon>
        <taxon>Pseudomonadota</taxon>
        <taxon>Alphaproteobacteria</taxon>
        <taxon>Hyphomicrobiales</taxon>
        <taxon>Bartonellaceae</taxon>
        <taxon>Limoniibacter</taxon>
    </lineage>
</organism>
<evidence type="ECO:0000256" key="1">
    <source>
        <dbReference type="ARBA" id="ARBA00022642"/>
    </source>
</evidence>
<dbReference type="GO" id="GO:0030429">
    <property type="term" value="F:kynureninase activity"/>
    <property type="evidence" value="ECO:0007669"/>
    <property type="project" value="InterPro"/>
</dbReference>
<dbReference type="PANTHER" id="PTHR14084">
    <property type="entry name" value="KYNURENINASE"/>
    <property type="match status" value="1"/>
</dbReference>
<evidence type="ECO:0000256" key="2">
    <source>
        <dbReference type="ARBA" id="ARBA00022801"/>
    </source>
</evidence>
<reference evidence="5" key="1">
    <citation type="journal article" date="2014" name="Int. J. Syst. Evol. Microbiol.">
        <title>Complete genome sequence of Corynebacterium casei LMG S-19264T (=DSM 44701T), isolated from a smear-ripened cheese.</title>
        <authorList>
            <consortium name="US DOE Joint Genome Institute (JGI-PGF)"/>
            <person name="Walter F."/>
            <person name="Albersmeier A."/>
            <person name="Kalinowski J."/>
            <person name="Ruckert C."/>
        </authorList>
    </citation>
    <scope>NUCLEOTIDE SEQUENCE</scope>
    <source>
        <strain evidence="5">KCTC 42097</strain>
    </source>
</reference>
<evidence type="ECO:0000313" key="5">
    <source>
        <dbReference type="EMBL" id="GHC72225.1"/>
    </source>
</evidence>
<evidence type="ECO:0000259" key="4">
    <source>
        <dbReference type="Pfam" id="PF00266"/>
    </source>
</evidence>
<dbReference type="GO" id="GO:0008483">
    <property type="term" value="F:transaminase activity"/>
    <property type="evidence" value="ECO:0007669"/>
    <property type="project" value="UniProtKB-KW"/>
</dbReference>
<proteinExistence type="predicted"/>
<keyword evidence="3" id="KW-0663">Pyridoxal phosphate</keyword>
<dbReference type="GO" id="GO:0019441">
    <property type="term" value="P:L-tryptophan catabolic process to kynurenine"/>
    <property type="evidence" value="ECO:0007669"/>
    <property type="project" value="TreeGrafter"/>
</dbReference>
<reference evidence="5" key="2">
    <citation type="submission" date="2020-09" db="EMBL/GenBank/DDBJ databases">
        <authorList>
            <person name="Sun Q."/>
            <person name="Kim S."/>
        </authorList>
    </citation>
    <scope>NUCLEOTIDE SEQUENCE</scope>
    <source>
        <strain evidence="5">KCTC 42097</strain>
    </source>
</reference>
<name>A0A8J3DPW5_9HYPH</name>
<dbReference type="Pfam" id="PF00266">
    <property type="entry name" value="Aminotran_5"/>
    <property type="match status" value="1"/>
</dbReference>
<keyword evidence="5" id="KW-0808">Transferase</keyword>
<dbReference type="GO" id="GO:0030170">
    <property type="term" value="F:pyridoxal phosphate binding"/>
    <property type="evidence" value="ECO:0007669"/>
    <property type="project" value="InterPro"/>
</dbReference>
<keyword evidence="6" id="KW-1185">Reference proteome</keyword>
<dbReference type="Gene3D" id="3.90.1150.10">
    <property type="entry name" value="Aspartate Aminotransferase, domain 1"/>
    <property type="match status" value="1"/>
</dbReference>
<evidence type="ECO:0000313" key="6">
    <source>
        <dbReference type="Proteomes" id="UP000641137"/>
    </source>
</evidence>
<feature type="domain" description="Aminotransferase class V" evidence="4">
    <location>
        <begin position="54"/>
        <end position="317"/>
    </location>
</feature>
<dbReference type="Proteomes" id="UP000641137">
    <property type="component" value="Unassembled WGS sequence"/>
</dbReference>
<dbReference type="Gene3D" id="3.40.640.10">
    <property type="entry name" value="Type I PLP-dependent aspartate aminotransferase-like (Major domain)"/>
    <property type="match status" value="1"/>
</dbReference>
<dbReference type="AlphaFoldDB" id="A0A8J3DPW5"/>
<dbReference type="GO" id="GO:0009435">
    <property type="term" value="P:NAD+ biosynthetic process"/>
    <property type="evidence" value="ECO:0007669"/>
    <property type="project" value="InterPro"/>
</dbReference>
<dbReference type="InterPro" id="IPR015422">
    <property type="entry name" value="PyrdxlP-dep_Trfase_small"/>
</dbReference>
<dbReference type="EMBL" id="BMZO01000006">
    <property type="protein sequence ID" value="GHC72225.1"/>
    <property type="molecule type" value="Genomic_DNA"/>
</dbReference>
<dbReference type="InterPro" id="IPR000192">
    <property type="entry name" value="Aminotrans_V_dom"/>
</dbReference>
<dbReference type="InterPro" id="IPR010111">
    <property type="entry name" value="Kynureninase"/>
</dbReference>
<keyword evidence="2" id="KW-0378">Hydrolase</keyword>
<dbReference type="SUPFAM" id="SSF53383">
    <property type="entry name" value="PLP-dependent transferases"/>
    <property type="match status" value="1"/>
</dbReference>
<dbReference type="InterPro" id="IPR015421">
    <property type="entry name" value="PyrdxlP-dep_Trfase_major"/>
</dbReference>
<dbReference type="GO" id="GO:0043420">
    <property type="term" value="P:anthranilate metabolic process"/>
    <property type="evidence" value="ECO:0007669"/>
    <property type="project" value="TreeGrafter"/>
</dbReference>
<comment type="caution">
    <text evidence="5">The sequence shown here is derived from an EMBL/GenBank/DDBJ whole genome shotgun (WGS) entry which is preliminary data.</text>
</comment>
<sequence>MSGYFLYHSIGTFSGKDAAMAEALRDFSSAWSAEDDNQWPTALAARQSFINAWERLIGAPSGSLTVTENVTLALYTLIGSLPSGRLRGKRVLVAQDCFPSLHFLLNGLSGRFGFTLETVPFRQGEFFVHDEDFLARWNEDVGLALVTFVSSTTSKKVDIDALRNQSKRMGSIMVVDVTQGVGIAPFAVSEGIDVVIGSSLKWLCGASGAGVLQIEPSLLAQCEPELRGWFSQPNPFSWGLDDFSYAPDVRRFDHGTPAVLASVASQPGIEFVLETGVETLATRNRQLVSSIVEMAQALEMPIVSPLDAAQRGGSIMIQASSPEVATQIQKKLKAEGLFCDNRGAIIRFSPGIVTGEDAVAHLGAVMQEFR</sequence>
<keyword evidence="5" id="KW-0032">Aminotransferase</keyword>